<sequence>MWNLWQSGFVRSLILDSALFPAAVTMLIMVAAYYKTRKYPSWRSIIWGAAILGGFLGGYALIYRDLSFPPRTVLSWLPWLALVGGTVVAMADRWRRPGWRYGARGMTAGASAWILLWPILRQESARAAFLAWLTVAVLWSVLWFVLTPDHRDQKPAGITLFVGAVGLALVAPLLGSILLAQFGAALAVVLAVALLFSLLMRGSRWDSPSADVGILILGALMVDLRFYAGASMVVMVWLLVSLAAGAGVARILWHQGISGQWAVLVPGLVSFPFMAVAGWMALQTYLASGGGY</sequence>
<feature type="transmembrane region" description="Helical" evidence="1">
    <location>
        <begin position="101"/>
        <end position="120"/>
    </location>
</feature>
<keyword evidence="1" id="KW-0472">Membrane</keyword>
<feature type="transmembrane region" description="Helical" evidence="1">
    <location>
        <begin position="158"/>
        <end position="175"/>
    </location>
</feature>
<keyword evidence="1" id="KW-0812">Transmembrane</keyword>
<feature type="transmembrane region" description="Helical" evidence="1">
    <location>
        <begin position="260"/>
        <end position="282"/>
    </location>
</feature>
<feature type="transmembrane region" description="Helical" evidence="1">
    <location>
        <begin position="12"/>
        <end position="33"/>
    </location>
</feature>
<feature type="transmembrane region" description="Helical" evidence="1">
    <location>
        <begin position="234"/>
        <end position="253"/>
    </location>
</feature>
<comment type="caution">
    <text evidence="2">The sequence shown here is derived from an EMBL/GenBank/DDBJ whole genome shotgun (WGS) entry which is preliminary data.</text>
</comment>
<evidence type="ECO:0000313" key="3">
    <source>
        <dbReference type="Proteomes" id="UP000093129"/>
    </source>
</evidence>
<accession>A0A1B9C0X0</accession>
<evidence type="ECO:0000256" key="1">
    <source>
        <dbReference type="SAM" id="Phobius"/>
    </source>
</evidence>
<gene>
    <name evidence="2" type="ORF">BBC27_00555</name>
</gene>
<dbReference type="AlphaFoldDB" id="A0A1B9C0X0"/>
<protein>
    <submittedName>
        <fullName evidence="2">Uncharacterized protein</fullName>
    </submittedName>
</protein>
<feature type="transmembrane region" description="Helical" evidence="1">
    <location>
        <begin position="126"/>
        <end position="146"/>
    </location>
</feature>
<dbReference type="RefSeq" id="WP_065412718.1">
    <property type="nucleotide sequence ID" value="NZ_MASQ01000057.1"/>
</dbReference>
<dbReference type="EMBL" id="MASQ01000057">
    <property type="protein sequence ID" value="OCB03628.1"/>
    <property type="molecule type" value="Genomic_DNA"/>
</dbReference>
<proteinExistence type="predicted"/>
<keyword evidence="1" id="KW-1133">Transmembrane helix</keyword>
<organism evidence="2 3">
    <name type="scientific">Acidithiobacillus ferrivorans</name>
    <dbReference type="NCBI Taxonomy" id="160808"/>
    <lineage>
        <taxon>Bacteria</taxon>
        <taxon>Pseudomonadati</taxon>
        <taxon>Pseudomonadota</taxon>
        <taxon>Acidithiobacillia</taxon>
        <taxon>Acidithiobacillales</taxon>
        <taxon>Acidithiobacillaceae</taxon>
        <taxon>Acidithiobacillus</taxon>
    </lineage>
</organism>
<evidence type="ECO:0000313" key="2">
    <source>
        <dbReference type="EMBL" id="OCB03628.1"/>
    </source>
</evidence>
<name>A0A1B9C0X0_9PROT</name>
<feature type="transmembrane region" description="Helical" evidence="1">
    <location>
        <begin position="45"/>
        <end position="64"/>
    </location>
</feature>
<feature type="transmembrane region" description="Helical" evidence="1">
    <location>
        <begin position="181"/>
        <end position="200"/>
    </location>
</feature>
<dbReference type="Proteomes" id="UP000093129">
    <property type="component" value="Unassembled WGS sequence"/>
</dbReference>
<reference evidence="2 3" key="1">
    <citation type="submission" date="2016-07" db="EMBL/GenBank/DDBJ databases">
        <title>Draft genome of a psychrotolerant acidophile Acidithiobacillus ferrivorans strain YL15.</title>
        <authorList>
            <person name="Peng T."/>
            <person name="Ma L."/>
            <person name="Nan M."/>
            <person name="An N."/>
            <person name="Wang M."/>
            <person name="Qiu G."/>
            <person name="Zeng W."/>
        </authorList>
    </citation>
    <scope>NUCLEOTIDE SEQUENCE [LARGE SCALE GENOMIC DNA]</scope>
    <source>
        <strain evidence="2 3">YL15</strain>
    </source>
</reference>
<feature type="transmembrane region" description="Helical" evidence="1">
    <location>
        <begin position="76"/>
        <end position="94"/>
    </location>
</feature>